<protein>
    <submittedName>
        <fullName evidence="1">Uncharacterized protein</fullName>
    </submittedName>
</protein>
<proteinExistence type="predicted"/>
<sequence length="76" mass="8773">MSMMRTIIDMDPWSGGIPSLLTSDISLRTWKVMWCSCIFPNPSRTLICPRRNSLLIQIMCDKWLQTILTAQSLLQD</sequence>
<evidence type="ECO:0000313" key="1">
    <source>
        <dbReference type="EMBL" id="JAE03395.1"/>
    </source>
</evidence>
<reference evidence="1" key="2">
    <citation type="journal article" date="2015" name="Data Brief">
        <title>Shoot transcriptome of the giant reed, Arundo donax.</title>
        <authorList>
            <person name="Barrero R.A."/>
            <person name="Guerrero F.D."/>
            <person name="Moolhuijzen P."/>
            <person name="Goolsby J.A."/>
            <person name="Tidwell J."/>
            <person name="Bellgard S.E."/>
            <person name="Bellgard M.I."/>
        </authorList>
    </citation>
    <scope>NUCLEOTIDE SEQUENCE</scope>
    <source>
        <tissue evidence="1">Shoot tissue taken approximately 20 cm above the soil surface</tissue>
    </source>
</reference>
<accession>A0A0A9ERK3</accession>
<dbReference type="EMBL" id="GBRH01194501">
    <property type="protein sequence ID" value="JAE03395.1"/>
    <property type="molecule type" value="Transcribed_RNA"/>
</dbReference>
<dbReference type="AlphaFoldDB" id="A0A0A9ERK3"/>
<reference evidence="1" key="1">
    <citation type="submission" date="2014-09" db="EMBL/GenBank/DDBJ databases">
        <authorList>
            <person name="Magalhaes I.L.F."/>
            <person name="Oliveira U."/>
            <person name="Santos F.R."/>
            <person name="Vidigal T.H.D.A."/>
            <person name="Brescovit A.D."/>
            <person name="Santos A.J."/>
        </authorList>
    </citation>
    <scope>NUCLEOTIDE SEQUENCE</scope>
    <source>
        <tissue evidence="1">Shoot tissue taken approximately 20 cm above the soil surface</tissue>
    </source>
</reference>
<organism evidence="1">
    <name type="scientific">Arundo donax</name>
    <name type="common">Giant reed</name>
    <name type="synonym">Donax arundinaceus</name>
    <dbReference type="NCBI Taxonomy" id="35708"/>
    <lineage>
        <taxon>Eukaryota</taxon>
        <taxon>Viridiplantae</taxon>
        <taxon>Streptophyta</taxon>
        <taxon>Embryophyta</taxon>
        <taxon>Tracheophyta</taxon>
        <taxon>Spermatophyta</taxon>
        <taxon>Magnoliopsida</taxon>
        <taxon>Liliopsida</taxon>
        <taxon>Poales</taxon>
        <taxon>Poaceae</taxon>
        <taxon>PACMAD clade</taxon>
        <taxon>Arundinoideae</taxon>
        <taxon>Arundineae</taxon>
        <taxon>Arundo</taxon>
    </lineage>
</organism>
<name>A0A0A9ERK3_ARUDO</name>